<reference evidence="4 5" key="1">
    <citation type="submission" date="2018-11" db="EMBL/GenBank/DDBJ databases">
        <title>Trebonia kvetii gen.nov., sp.nov., a novel acidophilic actinobacterium, and proposal of the new actinobacterial family Treboniaceae fam. nov.</title>
        <authorList>
            <person name="Rapoport D."/>
            <person name="Sagova-Mareckova M."/>
            <person name="Sedlacek I."/>
            <person name="Provaznik J."/>
            <person name="Kralova S."/>
            <person name="Pavlinic D."/>
            <person name="Benes V."/>
            <person name="Kopecky J."/>
        </authorList>
    </citation>
    <scope>NUCLEOTIDE SEQUENCE [LARGE SCALE GENOMIC DNA]</scope>
    <source>
        <strain evidence="4 5">15Tr583</strain>
    </source>
</reference>
<dbReference type="Proteomes" id="UP000460272">
    <property type="component" value="Unassembled WGS sequence"/>
</dbReference>
<keyword evidence="4" id="KW-0378">Hydrolase</keyword>
<evidence type="ECO:0000313" key="4">
    <source>
        <dbReference type="EMBL" id="TVZ06156.1"/>
    </source>
</evidence>
<dbReference type="PROSITE" id="PS51762">
    <property type="entry name" value="GH16_2"/>
    <property type="match status" value="1"/>
</dbReference>
<dbReference type="InterPro" id="IPR013320">
    <property type="entry name" value="ConA-like_dom_sf"/>
</dbReference>
<comment type="caution">
    <text evidence="4">The sequence shown here is derived from an EMBL/GenBank/DDBJ whole genome shotgun (WGS) entry which is preliminary data.</text>
</comment>
<dbReference type="Gene3D" id="2.60.120.200">
    <property type="match status" value="1"/>
</dbReference>
<gene>
    <name evidence="4" type="ORF">EAS64_01555</name>
</gene>
<dbReference type="Pfam" id="PF26113">
    <property type="entry name" value="GH16_XgeA"/>
    <property type="match status" value="1"/>
</dbReference>
<dbReference type="SUPFAM" id="SSF49899">
    <property type="entry name" value="Concanavalin A-like lectins/glucanases"/>
    <property type="match status" value="1"/>
</dbReference>
<evidence type="ECO:0000256" key="2">
    <source>
        <dbReference type="SAM" id="MobiDB-lite"/>
    </source>
</evidence>
<name>A0A6P2C731_9ACTN</name>
<comment type="similarity">
    <text evidence="1">Belongs to the glycosyl hydrolase 16 family.</text>
</comment>
<proteinExistence type="inferred from homology"/>
<organism evidence="4 5">
    <name type="scientific">Trebonia kvetii</name>
    <dbReference type="NCBI Taxonomy" id="2480626"/>
    <lineage>
        <taxon>Bacteria</taxon>
        <taxon>Bacillati</taxon>
        <taxon>Actinomycetota</taxon>
        <taxon>Actinomycetes</taxon>
        <taxon>Streptosporangiales</taxon>
        <taxon>Treboniaceae</taxon>
        <taxon>Trebonia</taxon>
    </lineage>
</organism>
<dbReference type="PANTHER" id="PTHR10963">
    <property type="entry name" value="GLYCOSYL HYDROLASE-RELATED"/>
    <property type="match status" value="1"/>
</dbReference>
<evidence type="ECO:0000313" key="5">
    <source>
        <dbReference type="Proteomes" id="UP000460272"/>
    </source>
</evidence>
<accession>A0A6P2C731</accession>
<keyword evidence="5" id="KW-1185">Reference proteome</keyword>
<protein>
    <submittedName>
        <fullName evidence="4">Glycosyl hydrolase family protein</fullName>
    </submittedName>
</protein>
<dbReference type="GO" id="GO:0004553">
    <property type="term" value="F:hydrolase activity, hydrolyzing O-glycosyl compounds"/>
    <property type="evidence" value="ECO:0007669"/>
    <property type="project" value="InterPro"/>
</dbReference>
<feature type="region of interest" description="Disordered" evidence="2">
    <location>
        <begin position="1"/>
        <end position="25"/>
    </location>
</feature>
<evidence type="ECO:0000256" key="1">
    <source>
        <dbReference type="ARBA" id="ARBA00006865"/>
    </source>
</evidence>
<dbReference type="OrthoDB" id="9809583at2"/>
<dbReference type="GO" id="GO:0005975">
    <property type="term" value="P:carbohydrate metabolic process"/>
    <property type="evidence" value="ECO:0007669"/>
    <property type="project" value="InterPro"/>
</dbReference>
<dbReference type="InterPro" id="IPR000757">
    <property type="entry name" value="Beta-glucanase-like"/>
</dbReference>
<dbReference type="InterPro" id="IPR050546">
    <property type="entry name" value="Glycosyl_Hydrlase_16"/>
</dbReference>
<feature type="domain" description="GH16" evidence="3">
    <location>
        <begin position="14"/>
        <end position="284"/>
    </location>
</feature>
<dbReference type="PANTHER" id="PTHR10963:SF55">
    <property type="entry name" value="GLYCOSIDE HYDROLASE FAMILY 16 PROTEIN"/>
    <property type="match status" value="1"/>
</dbReference>
<feature type="compositionally biased region" description="Low complexity" evidence="2">
    <location>
        <begin position="1"/>
        <end position="15"/>
    </location>
</feature>
<dbReference type="AlphaFoldDB" id="A0A6P2C731"/>
<evidence type="ECO:0000259" key="3">
    <source>
        <dbReference type="PROSITE" id="PS51762"/>
    </source>
</evidence>
<sequence length="284" mass="29743">MPTATAGTTGATAAGVRGTPSPPPGFTTVFADDFNGPAGSAPSQQNWFYDLGTTFGSDQVNQTNSTSNTYLDGKGDLVMQANDTGGKWTAAEIETTRDDFAAPPGGKLEITASIEQPNPANGTGYWPAFWAGGTPIRNGGPWPQSGEIDMMEDINGLNEAAQTFHFGSSSSTQLGGELMSCPDKASTCQTGFHTYSVIIDRTNTSDESLQFLMDGRIEATYTEAQVGTSTWQAAIDHDFFILLDVVLGGTWPDNQCGCTSPTSATTPGGAMRVGCVAVYEEAAN</sequence>
<dbReference type="EMBL" id="RPFW01000001">
    <property type="protein sequence ID" value="TVZ06156.1"/>
    <property type="molecule type" value="Genomic_DNA"/>
</dbReference>
<dbReference type="RefSeq" id="WP_145850910.1">
    <property type="nucleotide sequence ID" value="NZ_RPFW01000001.1"/>
</dbReference>